<evidence type="ECO:0000256" key="3">
    <source>
        <dbReference type="SAM" id="Coils"/>
    </source>
</evidence>
<proteinExistence type="inferred from homology"/>
<dbReference type="OrthoDB" id="312015at2759"/>
<feature type="compositionally biased region" description="Polar residues" evidence="4">
    <location>
        <begin position="589"/>
        <end position="601"/>
    </location>
</feature>
<dbReference type="Pfam" id="PF11559">
    <property type="entry name" value="ADIP"/>
    <property type="match status" value="1"/>
</dbReference>
<accession>A0A4U0XT42</accession>
<dbReference type="AlphaFoldDB" id="A0A4U0XT42"/>
<feature type="compositionally biased region" description="Acidic residues" evidence="4">
    <location>
        <begin position="417"/>
        <end position="426"/>
    </location>
</feature>
<keyword evidence="2 3" id="KW-0175">Coiled coil</keyword>
<sequence length="701" mass="76996">MDPSTLRTASTYINNLLLARGLLRNGATVDFARPSKSEPGEKETMGRIINLVHDLLLRRDKEQEQREKVALTLRTLRKENELSVLEIERLRRGAEDVKRDLALSQASERAAKLALKGVEHAAKTLREEMARLKTTLAQVRTQCANDVRKRDVQIQKLKNHLTAHQRGNKVGMMGASITITPGAIATTNGVNGSGATGDGAVDIADPGYSLKQETTDFLTQLSQSLSDENDGLIGLIRGALGSMKEMLGIPRNAQCPSDDLIAGGDEYGEEADARNANMLHALPTSYEALATDLETTMAHVRTLLTNPNFVSMEEIEVREEEIARLREGWEKMEARWREAVEMMDGWRKRMVDSGDTVNLDELKMGLGLGTGLESLHDGDDESSGTADSHEVEALDDANEIEEVEETDGSEEAHQLESDPEDGDEADVQEKGHGAAQSGKTVDMFDIQLRPEGQVFREVNANVPSPRKVAFVAKIQDSPTPYADENASENTFEVNTTPSPAKSQNSSRPSRSRRSERLRASGNTISSSRRTVEVLLWDDTRSTTDFSPTGSPRKVRFALSTSSVNVATRSSEYTIPIYTDPLQALKSLSPTRTHADSPAQSLKRSDFSSPICDAPPARAELAERERLTVQEKLNIAQAEAEAQAAVAALAEATDRQIRVEEEEDDDEVGKLRSPLKKTRIGGRPRRRKSTLSPEELQALIGL</sequence>
<feature type="region of interest" description="Disordered" evidence="4">
    <location>
        <begin position="657"/>
        <end position="693"/>
    </location>
</feature>
<name>A0A4U0XT42_9PEZI</name>
<feature type="coiled-coil region" evidence="3">
    <location>
        <begin position="618"/>
        <end position="654"/>
    </location>
</feature>
<keyword evidence="6" id="KW-1185">Reference proteome</keyword>
<dbReference type="EMBL" id="NAJN01000082">
    <property type="protein sequence ID" value="TKA79817.1"/>
    <property type="molecule type" value="Genomic_DNA"/>
</dbReference>
<organism evidence="5 6">
    <name type="scientific">Cryomyces minteri</name>
    <dbReference type="NCBI Taxonomy" id="331657"/>
    <lineage>
        <taxon>Eukaryota</taxon>
        <taxon>Fungi</taxon>
        <taxon>Dikarya</taxon>
        <taxon>Ascomycota</taxon>
        <taxon>Pezizomycotina</taxon>
        <taxon>Dothideomycetes</taxon>
        <taxon>Dothideomycetes incertae sedis</taxon>
        <taxon>Cryomyces</taxon>
    </lineage>
</organism>
<comment type="caution">
    <text evidence="5">The sequence shown here is derived from an EMBL/GenBank/DDBJ whole genome shotgun (WGS) entry which is preliminary data.</text>
</comment>
<feature type="region of interest" description="Disordered" evidence="4">
    <location>
        <begin position="478"/>
        <end position="524"/>
    </location>
</feature>
<evidence type="ECO:0000256" key="2">
    <source>
        <dbReference type="ARBA" id="ARBA00023054"/>
    </source>
</evidence>
<protein>
    <recommendedName>
        <fullName evidence="7">NIMA interactive protein</fullName>
    </recommendedName>
</protein>
<dbReference type="Proteomes" id="UP000308768">
    <property type="component" value="Unassembled WGS sequence"/>
</dbReference>
<dbReference type="InterPro" id="IPR021622">
    <property type="entry name" value="Afadin/alpha-actinin-bd"/>
</dbReference>
<comment type="similarity">
    <text evidence="1">Belongs to the ADIP family.</text>
</comment>
<feature type="coiled-coil region" evidence="3">
    <location>
        <begin position="115"/>
        <end position="142"/>
    </location>
</feature>
<feature type="region of interest" description="Disordered" evidence="4">
    <location>
        <begin position="589"/>
        <end position="612"/>
    </location>
</feature>
<evidence type="ECO:0000256" key="4">
    <source>
        <dbReference type="SAM" id="MobiDB-lite"/>
    </source>
</evidence>
<evidence type="ECO:0000313" key="5">
    <source>
        <dbReference type="EMBL" id="TKA79817.1"/>
    </source>
</evidence>
<feature type="compositionally biased region" description="Basic residues" evidence="4">
    <location>
        <begin position="672"/>
        <end position="688"/>
    </location>
</feature>
<evidence type="ECO:0000313" key="6">
    <source>
        <dbReference type="Proteomes" id="UP000308768"/>
    </source>
</evidence>
<feature type="compositionally biased region" description="Polar residues" evidence="4">
    <location>
        <begin position="487"/>
        <end position="504"/>
    </location>
</feature>
<dbReference type="STRING" id="331657.A0A4U0XT42"/>
<feature type="compositionally biased region" description="Acidic residues" evidence="4">
    <location>
        <begin position="393"/>
        <end position="409"/>
    </location>
</feature>
<gene>
    <name evidence="5" type="ORF">B0A49_00739</name>
</gene>
<evidence type="ECO:0008006" key="7">
    <source>
        <dbReference type="Google" id="ProtNLM"/>
    </source>
</evidence>
<evidence type="ECO:0000256" key="1">
    <source>
        <dbReference type="ARBA" id="ARBA00009291"/>
    </source>
</evidence>
<feature type="region of interest" description="Disordered" evidence="4">
    <location>
        <begin position="370"/>
        <end position="441"/>
    </location>
</feature>
<reference evidence="5 6" key="1">
    <citation type="submission" date="2017-03" db="EMBL/GenBank/DDBJ databases">
        <title>Genomes of endolithic fungi from Antarctica.</title>
        <authorList>
            <person name="Coleine C."/>
            <person name="Masonjones S."/>
            <person name="Stajich J.E."/>
        </authorList>
    </citation>
    <scope>NUCLEOTIDE SEQUENCE [LARGE SCALE GENOMIC DNA]</scope>
    <source>
        <strain evidence="5 6">CCFEE 5187</strain>
    </source>
</reference>